<dbReference type="RefSeq" id="WP_380798470.1">
    <property type="nucleotide sequence ID" value="NZ_JBHRVU010000005.1"/>
</dbReference>
<accession>A0ABV7NN96</accession>
<evidence type="ECO:0000313" key="3">
    <source>
        <dbReference type="Proteomes" id="UP001595681"/>
    </source>
</evidence>
<keyword evidence="3" id="KW-1185">Reference proteome</keyword>
<comment type="caution">
    <text evidence="2">The sequence shown here is derived from an EMBL/GenBank/DDBJ whole genome shotgun (WGS) entry which is preliminary data.</text>
</comment>
<sequence length="189" mass="19517">MRIVAMGMALLALTAGHVQAREVTVIVPATAMPWNPGINGKKSFGRRDGSRPVMIAGQHLFEGGKVRFAASGETTTIPGGIAIGPDGQADFVADDNIGNSGLVFPGHYVDRATRPVKLNALIGAFIDADGRVVGAPFLVGREATVRVPAGAMGIALGINDDIYADNGGSLSVTVDIPEVSVIVEEKEGQ</sequence>
<name>A0ABV7NN96_9SPHN</name>
<dbReference type="EMBL" id="JBHRVU010000005">
    <property type="protein sequence ID" value="MFC3443636.1"/>
    <property type="molecule type" value="Genomic_DNA"/>
</dbReference>
<feature type="signal peptide" evidence="1">
    <location>
        <begin position="1"/>
        <end position="20"/>
    </location>
</feature>
<evidence type="ECO:0000313" key="2">
    <source>
        <dbReference type="EMBL" id="MFC3443636.1"/>
    </source>
</evidence>
<organism evidence="2 3">
    <name type="scientific">Sphingobium rhizovicinum</name>
    <dbReference type="NCBI Taxonomy" id="432308"/>
    <lineage>
        <taxon>Bacteria</taxon>
        <taxon>Pseudomonadati</taxon>
        <taxon>Pseudomonadota</taxon>
        <taxon>Alphaproteobacteria</taxon>
        <taxon>Sphingomonadales</taxon>
        <taxon>Sphingomonadaceae</taxon>
        <taxon>Sphingobium</taxon>
    </lineage>
</organism>
<protein>
    <submittedName>
        <fullName evidence="2">Uncharacterized protein</fullName>
    </submittedName>
</protein>
<reference evidence="3" key="1">
    <citation type="journal article" date="2019" name="Int. J. Syst. Evol. Microbiol.">
        <title>The Global Catalogue of Microorganisms (GCM) 10K type strain sequencing project: providing services to taxonomists for standard genome sequencing and annotation.</title>
        <authorList>
            <consortium name="The Broad Institute Genomics Platform"/>
            <consortium name="The Broad Institute Genome Sequencing Center for Infectious Disease"/>
            <person name="Wu L."/>
            <person name="Ma J."/>
        </authorList>
    </citation>
    <scope>NUCLEOTIDE SEQUENCE [LARGE SCALE GENOMIC DNA]</scope>
    <source>
        <strain evidence="3">CCM 7491</strain>
    </source>
</reference>
<proteinExistence type="predicted"/>
<feature type="chain" id="PRO_5046123585" evidence="1">
    <location>
        <begin position="21"/>
        <end position="189"/>
    </location>
</feature>
<dbReference type="Gene3D" id="2.60.120.430">
    <property type="entry name" value="Galactose-binding lectin"/>
    <property type="match status" value="1"/>
</dbReference>
<dbReference type="Proteomes" id="UP001595681">
    <property type="component" value="Unassembled WGS sequence"/>
</dbReference>
<gene>
    <name evidence="2" type="ORF">ACFOKF_20985</name>
</gene>
<evidence type="ECO:0000256" key="1">
    <source>
        <dbReference type="SAM" id="SignalP"/>
    </source>
</evidence>
<keyword evidence="1" id="KW-0732">Signal</keyword>